<dbReference type="InterPro" id="IPR023753">
    <property type="entry name" value="FAD/NAD-binding_dom"/>
</dbReference>
<dbReference type="EC" id="1.8.1.9" evidence="7"/>
<proteinExistence type="inferred from homology"/>
<keyword evidence="11" id="KW-1185">Reference proteome</keyword>
<accession>A0A5B9EH71</accession>
<dbReference type="PRINTS" id="PR00368">
    <property type="entry name" value="FADPNR"/>
</dbReference>
<keyword evidence="2 7" id="KW-0285">Flavoprotein</keyword>
<keyword evidence="4 7" id="KW-0560">Oxidoreductase</keyword>
<comment type="catalytic activity">
    <reaction evidence="7">
        <text>[thioredoxin]-dithiol + NADP(+) = [thioredoxin]-disulfide + NADPH + H(+)</text>
        <dbReference type="Rhea" id="RHEA:20345"/>
        <dbReference type="Rhea" id="RHEA-COMP:10698"/>
        <dbReference type="Rhea" id="RHEA-COMP:10700"/>
        <dbReference type="ChEBI" id="CHEBI:15378"/>
        <dbReference type="ChEBI" id="CHEBI:29950"/>
        <dbReference type="ChEBI" id="CHEBI:50058"/>
        <dbReference type="ChEBI" id="CHEBI:57783"/>
        <dbReference type="ChEBI" id="CHEBI:58349"/>
        <dbReference type="EC" id="1.8.1.9"/>
    </reaction>
</comment>
<protein>
    <recommendedName>
        <fullName evidence="7">Thioredoxin reductase</fullName>
        <ecNumber evidence="7">1.8.1.9</ecNumber>
    </recommendedName>
</protein>
<keyword evidence="8" id="KW-0521">NADP</keyword>
<organism evidence="10 11">
    <name type="scientific">Terriglobus albidus</name>
    <dbReference type="NCBI Taxonomy" id="1592106"/>
    <lineage>
        <taxon>Bacteria</taxon>
        <taxon>Pseudomonadati</taxon>
        <taxon>Acidobacteriota</taxon>
        <taxon>Terriglobia</taxon>
        <taxon>Terriglobales</taxon>
        <taxon>Acidobacteriaceae</taxon>
        <taxon>Terriglobus</taxon>
    </lineage>
</organism>
<evidence type="ECO:0000313" key="10">
    <source>
        <dbReference type="EMBL" id="QEE30170.1"/>
    </source>
</evidence>
<evidence type="ECO:0000256" key="6">
    <source>
        <dbReference type="ARBA" id="ARBA00023284"/>
    </source>
</evidence>
<dbReference type="Gene3D" id="3.50.50.60">
    <property type="entry name" value="FAD/NAD(P)-binding domain"/>
    <property type="match status" value="2"/>
</dbReference>
<dbReference type="InterPro" id="IPR050097">
    <property type="entry name" value="Ferredoxin-NADP_redctase_2"/>
</dbReference>
<dbReference type="Pfam" id="PF07992">
    <property type="entry name" value="Pyr_redox_2"/>
    <property type="match status" value="1"/>
</dbReference>
<keyword evidence="3 7" id="KW-0274">FAD</keyword>
<dbReference type="RefSeq" id="WP_147649439.1">
    <property type="nucleotide sequence ID" value="NZ_CP042806.1"/>
</dbReference>
<dbReference type="InterPro" id="IPR005982">
    <property type="entry name" value="Thioredox_Rdtase"/>
</dbReference>
<dbReference type="NCBIfam" id="TIGR01292">
    <property type="entry name" value="TRX_reduct"/>
    <property type="match status" value="1"/>
</dbReference>
<evidence type="ECO:0000256" key="4">
    <source>
        <dbReference type="ARBA" id="ARBA00023002"/>
    </source>
</evidence>
<dbReference type="GO" id="GO:0005737">
    <property type="term" value="C:cytoplasm"/>
    <property type="evidence" value="ECO:0007669"/>
    <property type="project" value="InterPro"/>
</dbReference>
<reference evidence="10 11" key="1">
    <citation type="submission" date="2019-08" db="EMBL/GenBank/DDBJ databases">
        <title>Complete genome sequence of Terriglobus albidus strain ORNL.</title>
        <authorList>
            <person name="Podar M."/>
        </authorList>
    </citation>
    <scope>NUCLEOTIDE SEQUENCE [LARGE SCALE GENOMIC DNA]</scope>
    <source>
        <strain evidence="10 11">ORNL</strain>
    </source>
</reference>
<gene>
    <name evidence="10" type="primary">trxB</name>
    <name evidence="10" type="ORF">FTW19_20635</name>
</gene>
<comment type="similarity">
    <text evidence="1 7">Belongs to the class-II pyridine nucleotide-disulfide oxidoreductase family.</text>
</comment>
<keyword evidence="6 7" id="KW-0676">Redox-active center</keyword>
<dbReference type="InterPro" id="IPR008255">
    <property type="entry name" value="Pyr_nucl-diS_OxRdtase_2_AS"/>
</dbReference>
<dbReference type="SUPFAM" id="SSF51905">
    <property type="entry name" value="FAD/NAD(P)-binding domain"/>
    <property type="match status" value="1"/>
</dbReference>
<dbReference type="GO" id="GO:0019430">
    <property type="term" value="P:removal of superoxide radicals"/>
    <property type="evidence" value="ECO:0007669"/>
    <property type="project" value="UniProtKB-UniRule"/>
</dbReference>
<dbReference type="OrthoDB" id="9806179at2"/>
<evidence type="ECO:0000256" key="3">
    <source>
        <dbReference type="ARBA" id="ARBA00022827"/>
    </source>
</evidence>
<dbReference type="KEGG" id="talb:FTW19_20635"/>
<evidence type="ECO:0000256" key="8">
    <source>
        <dbReference type="RuleBase" id="RU003881"/>
    </source>
</evidence>
<dbReference type="EMBL" id="CP042806">
    <property type="protein sequence ID" value="QEE30170.1"/>
    <property type="molecule type" value="Genomic_DNA"/>
</dbReference>
<evidence type="ECO:0000259" key="9">
    <source>
        <dbReference type="Pfam" id="PF07992"/>
    </source>
</evidence>
<dbReference type="PANTHER" id="PTHR48105">
    <property type="entry name" value="THIOREDOXIN REDUCTASE 1-RELATED-RELATED"/>
    <property type="match status" value="1"/>
</dbReference>
<dbReference type="GO" id="GO:0004791">
    <property type="term" value="F:thioredoxin-disulfide reductase (NADPH) activity"/>
    <property type="evidence" value="ECO:0007669"/>
    <property type="project" value="UniProtKB-UniRule"/>
</dbReference>
<dbReference type="Proteomes" id="UP000321820">
    <property type="component" value="Chromosome"/>
</dbReference>
<dbReference type="PRINTS" id="PR00469">
    <property type="entry name" value="PNDRDTASEII"/>
</dbReference>
<dbReference type="PROSITE" id="PS00573">
    <property type="entry name" value="PYRIDINE_REDOX_2"/>
    <property type="match status" value="1"/>
</dbReference>
<evidence type="ECO:0000256" key="5">
    <source>
        <dbReference type="ARBA" id="ARBA00023157"/>
    </source>
</evidence>
<dbReference type="InterPro" id="IPR036188">
    <property type="entry name" value="FAD/NAD-bd_sf"/>
</dbReference>
<feature type="domain" description="FAD/NAD(P)-binding" evidence="9">
    <location>
        <begin position="8"/>
        <end position="301"/>
    </location>
</feature>
<sequence>MSDHTTRDTVILGSGCSGLTAAIYTARANLKPLVLEGHEPGGQLSITTLVENFPGWPQGVQGPELIENMKQQATRFGAELKMAHLVSVDLSKRPFELNLGKETIHTRTLIIASGASARWLGIPSEQALIGHGVSSCATCDGFFFSGKEIAVVGGGDSAMEEALFLTRFATKVTLINRSENFRASKIMLERAMAHPNIVFRTSTVVDEVLGVEEKDVKGLKLRNIKTNVAENLPLSGLFLGIGHEPNAKAFRHQIDLDDDGYIKTVNNVFCTLNGQIVPGVFASGDVQDRRYRQAITAAGTGCMAALEVEKFLEEHGR</sequence>
<evidence type="ECO:0000313" key="11">
    <source>
        <dbReference type="Proteomes" id="UP000321820"/>
    </source>
</evidence>
<evidence type="ECO:0000256" key="2">
    <source>
        <dbReference type="ARBA" id="ARBA00022630"/>
    </source>
</evidence>
<comment type="subunit">
    <text evidence="7">Homodimer.</text>
</comment>
<evidence type="ECO:0000256" key="7">
    <source>
        <dbReference type="RuleBase" id="RU003880"/>
    </source>
</evidence>
<dbReference type="AlphaFoldDB" id="A0A5B9EH71"/>
<evidence type="ECO:0000256" key="1">
    <source>
        <dbReference type="ARBA" id="ARBA00009333"/>
    </source>
</evidence>
<keyword evidence="5" id="KW-1015">Disulfide bond</keyword>
<comment type="cofactor">
    <cofactor evidence="8">
        <name>FAD</name>
        <dbReference type="ChEBI" id="CHEBI:57692"/>
    </cofactor>
    <text evidence="8">Binds 1 FAD per subunit.</text>
</comment>
<name>A0A5B9EH71_9BACT</name>